<dbReference type="PANTHER" id="PTHR34821">
    <property type="entry name" value="INNER MEMBRANE PROTEIN YDCZ"/>
    <property type="match status" value="1"/>
</dbReference>
<feature type="transmembrane region" description="Helical" evidence="1">
    <location>
        <begin position="99"/>
        <end position="123"/>
    </location>
</feature>
<organism evidence="2 3">
    <name type="scientific">Xenorhabdus poinarii G6</name>
    <dbReference type="NCBI Taxonomy" id="1354304"/>
    <lineage>
        <taxon>Bacteria</taxon>
        <taxon>Pseudomonadati</taxon>
        <taxon>Pseudomonadota</taxon>
        <taxon>Gammaproteobacteria</taxon>
        <taxon>Enterobacterales</taxon>
        <taxon>Morganellaceae</taxon>
        <taxon>Xenorhabdus</taxon>
    </lineage>
</organism>
<dbReference type="Pfam" id="PF04657">
    <property type="entry name" value="DMT_YdcZ"/>
    <property type="match status" value="1"/>
</dbReference>
<accession>A0A068QZB9</accession>
<dbReference type="RefSeq" id="WP_045957815.1">
    <property type="nucleotide sequence ID" value="NZ_FO704551.1"/>
</dbReference>
<sequence length="152" mass="16446">MISNIKNILIAILSGFFLTLMFQANSALSEKTSPVVASWVAHGTGVLCSLLLIQLFVKKAPKKLANKFKKPPIWMYFGGIPGALVVILANMVINGGIPISSTISLGLVGQLLFSFISDHFGLFGSPKRKLSRSDIYIFILIISGCSLIIYSL</sequence>
<dbReference type="KEGG" id="xpo:XPG1_0727"/>
<proteinExistence type="predicted"/>
<keyword evidence="1" id="KW-0472">Membrane</keyword>
<keyword evidence="1" id="KW-1133">Transmembrane helix</keyword>
<name>A0A068QZB9_9GAMM</name>
<evidence type="ECO:0000313" key="3">
    <source>
        <dbReference type="Proteomes" id="UP000032735"/>
    </source>
</evidence>
<evidence type="ECO:0000256" key="1">
    <source>
        <dbReference type="SAM" id="Phobius"/>
    </source>
</evidence>
<dbReference type="HOGENOM" id="CLU_068878_5_0_6"/>
<dbReference type="PANTHER" id="PTHR34821:SF2">
    <property type="entry name" value="INNER MEMBRANE PROTEIN YDCZ"/>
    <property type="match status" value="1"/>
</dbReference>
<reference evidence="2 3" key="1">
    <citation type="submission" date="2013-07" db="EMBL/GenBank/DDBJ databases">
        <authorList>
            <person name="Genoscope - CEA"/>
        </authorList>
    </citation>
    <scope>NUCLEOTIDE SEQUENCE [LARGE SCALE GENOMIC DNA]</scope>
    <source>
        <strain evidence="2 3">G6</strain>
    </source>
</reference>
<keyword evidence="3" id="KW-1185">Reference proteome</keyword>
<dbReference type="Proteomes" id="UP000032735">
    <property type="component" value="Chromosome"/>
</dbReference>
<feature type="transmembrane region" description="Helical" evidence="1">
    <location>
        <begin position="39"/>
        <end position="57"/>
    </location>
</feature>
<protein>
    <recommendedName>
        <fullName evidence="4">DMT family transporter</fullName>
    </recommendedName>
</protein>
<dbReference type="OrthoDB" id="4244824at2"/>
<evidence type="ECO:0000313" key="2">
    <source>
        <dbReference type="EMBL" id="CDG20382.1"/>
    </source>
</evidence>
<feature type="transmembrane region" description="Helical" evidence="1">
    <location>
        <begin position="73"/>
        <end position="93"/>
    </location>
</feature>
<keyword evidence="1" id="KW-0812">Transmembrane</keyword>
<feature type="transmembrane region" description="Helical" evidence="1">
    <location>
        <begin position="135"/>
        <end position="151"/>
    </location>
</feature>
<dbReference type="InterPro" id="IPR006750">
    <property type="entry name" value="YdcZ"/>
</dbReference>
<dbReference type="GO" id="GO:0005886">
    <property type="term" value="C:plasma membrane"/>
    <property type="evidence" value="ECO:0007669"/>
    <property type="project" value="TreeGrafter"/>
</dbReference>
<dbReference type="AlphaFoldDB" id="A0A068QZB9"/>
<gene>
    <name evidence="2" type="ORF">XPG1_0727</name>
</gene>
<dbReference type="EMBL" id="FO704551">
    <property type="protein sequence ID" value="CDG20382.1"/>
    <property type="molecule type" value="Genomic_DNA"/>
</dbReference>
<dbReference type="STRING" id="1354304.XPG1_0727"/>
<evidence type="ECO:0008006" key="4">
    <source>
        <dbReference type="Google" id="ProtNLM"/>
    </source>
</evidence>